<organism evidence="1 2">
    <name type="scientific">Paraburkholderia nemoris</name>
    <dbReference type="NCBI Taxonomy" id="2793076"/>
    <lineage>
        <taxon>Bacteria</taxon>
        <taxon>Pseudomonadati</taxon>
        <taxon>Pseudomonadota</taxon>
        <taxon>Betaproteobacteria</taxon>
        <taxon>Burkholderiales</taxon>
        <taxon>Burkholderiaceae</taxon>
        <taxon>Paraburkholderia</taxon>
    </lineage>
</organism>
<sequence length="132" mass="14551">MEEQTNQGVAASPSMITPMEEVQRAARALAEKYKIDSAFVRVSVLSRILGLAAPTIYAAMKAGRFPIPHRKVGSTPLVKLDDLARWYCAENLPSARPLPIPQSDANRPTVIDEAAKARLVKKVLRELREEGE</sequence>
<evidence type="ECO:0000313" key="1">
    <source>
        <dbReference type="EMBL" id="CAE6760988.1"/>
    </source>
</evidence>
<comment type="caution">
    <text evidence="1">The sequence shown here is derived from an EMBL/GenBank/DDBJ whole genome shotgun (WGS) entry which is preliminary data.</text>
</comment>
<evidence type="ECO:0008006" key="3">
    <source>
        <dbReference type="Google" id="ProtNLM"/>
    </source>
</evidence>
<reference evidence="1 2" key="1">
    <citation type="submission" date="2021-02" db="EMBL/GenBank/DDBJ databases">
        <authorList>
            <person name="Vanwijnsberghe S."/>
        </authorList>
    </citation>
    <scope>NUCLEOTIDE SEQUENCE [LARGE SCALE GENOMIC DNA]</scope>
    <source>
        <strain evidence="1 2">R-69776</strain>
    </source>
</reference>
<accession>A0ABM8RMC6</accession>
<keyword evidence="2" id="KW-1185">Reference proteome</keyword>
<dbReference type="EMBL" id="CAJNBH010000009">
    <property type="protein sequence ID" value="CAE6760988.1"/>
    <property type="molecule type" value="Genomic_DNA"/>
</dbReference>
<proteinExistence type="predicted"/>
<name>A0ABM8RMC6_9BURK</name>
<dbReference type="Proteomes" id="UP000673821">
    <property type="component" value="Unassembled WGS sequence"/>
</dbReference>
<gene>
    <name evidence="1" type="ORF">R69776_03371</name>
</gene>
<protein>
    <recommendedName>
        <fullName evidence="3">DNA-binding protein</fullName>
    </recommendedName>
</protein>
<dbReference type="RefSeq" id="WP_200658714.1">
    <property type="nucleotide sequence ID" value="NZ_CAJNBH010000009.1"/>
</dbReference>
<evidence type="ECO:0000313" key="2">
    <source>
        <dbReference type="Proteomes" id="UP000673821"/>
    </source>
</evidence>